<feature type="region of interest" description="Disordered" evidence="1">
    <location>
        <begin position="65"/>
        <end position="87"/>
    </location>
</feature>
<dbReference type="InterPro" id="IPR036691">
    <property type="entry name" value="Endo/exonu/phosph_ase_sf"/>
</dbReference>
<comment type="caution">
    <text evidence="2">The sequence shown here is derived from an EMBL/GenBank/DDBJ whole genome shotgun (WGS) entry which is preliminary data.</text>
</comment>
<protein>
    <submittedName>
        <fullName evidence="2">Endonuclease/Exonuclease/phosphatase family protein</fullName>
    </submittedName>
</protein>
<dbReference type="GO" id="GO:0004519">
    <property type="term" value="F:endonuclease activity"/>
    <property type="evidence" value="ECO:0007669"/>
    <property type="project" value="UniProtKB-KW"/>
</dbReference>
<keyword evidence="2" id="KW-0378">Hydrolase</keyword>
<keyword evidence="3" id="KW-1185">Reference proteome</keyword>
<dbReference type="EMBL" id="JAOL01000208">
    <property type="protein sequence ID" value="EUA85105.1"/>
    <property type="molecule type" value="Genomic_DNA"/>
</dbReference>
<sequence length="157" mass="17116">MTANRRLDLLNPQFPAHKPANQQRRSPGVLTNANLRQLANYILQNSAGRAVIVTGDFNALYSEDQPACSTSPVPPAHRRLGGGRARPTTPTFAPDCMVGNECELLDKIFYRSGTGVTLQAPPTAMRRPTSTIPTGKRCRHSLGGCLHYETTNVSYPN</sequence>
<evidence type="ECO:0000256" key="1">
    <source>
        <dbReference type="SAM" id="MobiDB-lite"/>
    </source>
</evidence>
<dbReference type="Proteomes" id="UP000020681">
    <property type="component" value="Unassembled WGS sequence"/>
</dbReference>
<gene>
    <name evidence="2" type="ORF">I551_8415</name>
</gene>
<organism evidence="2 3">
    <name type="scientific">Mycobacterium ulcerans str. Harvey</name>
    <dbReference type="NCBI Taxonomy" id="1299332"/>
    <lineage>
        <taxon>Bacteria</taxon>
        <taxon>Bacillati</taxon>
        <taxon>Actinomycetota</taxon>
        <taxon>Actinomycetes</taxon>
        <taxon>Mycobacteriales</taxon>
        <taxon>Mycobacteriaceae</taxon>
        <taxon>Mycobacterium</taxon>
        <taxon>Mycobacterium ulcerans group</taxon>
    </lineage>
</organism>
<feature type="region of interest" description="Disordered" evidence="1">
    <location>
        <begin position="1"/>
        <end position="27"/>
    </location>
</feature>
<evidence type="ECO:0000313" key="2">
    <source>
        <dbReference type="EMBL" id="EUA85105.1"/>
    </source>
</evidence>
<reference evidence="2 3" key="1">
    <citation type="submission" date="2014-01" db="EMBL/GenBank/DDBJ databases">
        <authorList>
            <person name="Dobos K."/>
            <person name="Lenaerts A."/>
            <person name="Ordway D."/>
            <person name="DeGroote M.A."/>
            <person name="Parker T."/>
            <person name="Sizemore C."/>
            <person name="Tallon L.J."/>
            <person name="Sadzewicz L.K."/>
            <person name="Sengamalay N."/>
            <person name="Fraser C.M."/>
            <person name="Hine E."/>
            <person name="Shefchek K.A."/>
            <person name="Das S.P."/>
            <person name="Tettelin H."/>
        </authorList>
    </citation>
    <scope>NUCLEOTIDE SEQUENCE [LARGE SCALE GENOMIC DNA]</scope>
    <source>
        <strain evidence="2 3">Harvey</strain>
    </source>
</reference>
<dbReference type="Gene3D" id="3.60.10.10">
    <property type="entry name" value="Endonuclease/exonuclease/phosphatase"/>
    <property type="match status" value="1"/>
</dbReference>
<dbReference type="SUPFAM" id="SSF56219">
    <property type="entry name" value="DNase I-like"/>
    <property type="match status" value="1"/>
</dbReference>
<accession>A0ABP3A2P7</accession>
<evidence type="ECO:0000313" key="3">
    <source>
        <dbReference type="Proteomes" id="UP000020681"/>
    </source>
</evidence>
<keyword evidence="2" id="KW-0255">Endonuclease</keyword>
<proteinExistence type="predicted"/>
<keyword evidence="2" id="KW-0540">Nuclease</keyword>
<name>A0ABP3A2P7_MYCUL</name>